<sequence length="1102" mass="123320">MNILCIVEALCIVETRCIVETLRAGVLCSGSRLNFRFPGWSKLLTSSATRVLYLVVMLAPLWWIGFAATSTASDLEFNRDIRPIFSDTCFKCHGPDANTREAGLRLDERAAAVEDLGGYAAIVSGDPDHSDVVTRVETDDPDLLMPPPDSGMTLTDDQKHRLRQWIKEGAEYQRHWAFTPIERPDPPLGIDASSPIDAFIDRGLKQAGLSPLGPAGATTQLRRVTLDLSGLPPTIEETERFLMEVKSEGLEAAYERAVERLLQSSRYGERMAWQWLEAARYADTDGYQNDGPREMWRWRDWVIDAYNQNMSFDQFTIRQLAGDRLPDPSEQDLIATAFNRNNRYNSEEGIPIDEFLLENAVDRVDTTATVWMAVTVGCARCHDHKYDPFSQREYYQLIDFFNDVSESGRAIKFGNSEPWIKTPTEGQREKLNGLDRRIASCRNRLREANSHLAEAQQSWEASVDLSSLSPLVSEGLDHFFDFDQPDVRVVSKQGDPLRSSGLIGEAAAVSGKDQFELGKIPGLIGNGRFSIAFWMSPGRADSKQADSEQSDSGQVKSGPVLSSEAANTKREGILVEFVDGHLRWNIIHRWISGVSTVETERTFEPDKWTHITLTNDGTQRASGMQIYVDGILQATTVIRNTNANAAKPDFGAAMSIGYSKHVGFWKGQVDQLRFYGSRTLSVEEAALLAVAEALETISMIQPNERSDQQRRKMLLAYLENTEDTAHRLLLSKLRDAKADRTLHWDAMPTTMVMQDLPDGRPSFVRTRGVYDQLGEEAPASVPAVLPGLDQPADRLGFARWLVDGNHPLTARVAVNRYWQMLFGRGLVGTTEDFGTQGDLPTHPELLDWLAAEFMDSGWDIKAILKTMVISDTYRRSSKVEKAHRKQDPENLFYARANRQRLPGNVLRDQALQVSGLLVEKTGGPSVYPYQPKGLWKEASNFTYKVGKGEDLYRRSLYTYWKRTLSPPNMALLDTADREWCSVKPRQTNTPLQALTLLNDVTFAEAAKKFGELILESGTSDPDRLDYAFERLLCRKPSDAERQVLLDALETYRRGFAASPDQAQAVVSIGESKPSGNHSPVELAAATALANVLLNLEEATTRD</sequence>
<evidence type="ECO:0000313" key="7">
    <source>
        <dbReference type="EMBL" id="SMP69013.1"/>
    </source>
</evidence>
<dbReference type="PANTHER" id="PTHR35889:SF3">
    <property type="entry name" value="F-BOX DOMAIN-CONTAINING PROTEIN"/>
    <property type="match status" value="1"/>
</dbReference>
<proteinExistence type="predicted"/>
<dbReference type="Pfam" id="PF07587">
    <property type="entry name" value="PSD1"/>
    <property type="match status" value="1"/>
</dbReference>
<protein>
    <submittedName>
        <fullName evidence="7">Concanavalin A-like lectin/glucanases superfamily protein</fullName>
    </submittedName>
</protein>
<evidence type="ECO:0000259" key="6">
    <source>
        <dbReference type="Pfam" id="PF07635"/>
    </source>
</evidence>
<dbReference type="InterPro" id="IPR011429">
    <property type="entry name" value="Cyt_c_Planctomycete-type"/>
</dbReference>
<keyword evidence="3" id="KW-0812">Transmembrane</keyword>
<feature type="domain" description="DUF1549" evidence="4">
    <location>
        <begin position="195"/>
        <end position="405"/>
    </location>
</feature>
<dbReference type="EMBL" id="FXUG01000011">
    <property type="protein sequence ID" value="SMP69013.1"/>
    <property type="molecule type" value="Genomic_DNA"/>
</dbReference>
<dbReference type="Pfam" id="PF13385">
    <property type="entry name" value="Laminin_G_3"/>
    <property type="match status" value="1"/>
</dbReference>
<feature type="region of interest" description="Disordered" evidence="2">
    <location>
        <begin position="540"/>
        <end position="564"/>
    </location>
</feature>
<comment type="caution">
    <text evidence="7">The sequence shown here is derived from an EMBL/GenBank/DDBJ whole genome shotgun (WGS) entry which is preliminary data.</text>
</comment>
<evidence type="ECO:0000313" key="8">
    <source>
        <dbReference type="Proteomes" id="UP001158067"/>
    </source>
</evidence>
<dbReference type="SUPFAM" id="SSF49899">
    <property type="entry name" value="Concanavalin A-like lectins/glucanases"/>
    <property type="match status" value="1"/>
</dbReference>
<dbReference type="SUPFAM" id="SSF46626">
    <property type="entry name" value="Cytochrome c"/>
    <property type="match status" value="1"/>
</dbReference>
<dbReference type="InterPro" id="IPR011444">
    <property type="entry name" value="DUF1549"/>
</dbReference>
<dbReference type="PANTHER" id="PTHR35889">
    <property type="entry name" value="CYCLOINULO-OLIGOSACCHARIDE FRUCTANOTRANSFERASE-RELATED"/>
    <property type="match status" value="1"/>
</dbReference>
<dbReference type="Pfam" id="PF07635">
    <property type="entry name" value="PSCyt1"/>
    <property type="match status" value="1"/>
</dbReference>
<keyword evidence="3" id="KW-0472">Membrane</keyword>
<dbReference type="InterPro" id="IPR013320">
    <property type="entry name" value="ConA-like_dom_sf"/>
</dbReference>
<name>A0ABY1QHT3_9BACT</name>
<evidence type="ECO:0000259" key="4">
    <source>
        <dbReference type="Pfam" id="PF07583"/>
    </source>
</evidence>
<evidence type="ECO:0000256" key="3">
    <source>
        <dbReference type="SAM" id="Phobius"/>
    </source>
</evidence>
<evidence type="ECO:0000259" key="5">
    <source>
        <dbReference type="Pfam" id="PF07587"/>
    </source>
</evidence>
<dbReference type="Proteomes" id="UP001158067">
    <property type="component" value="Unassembled WGS sequence"/>
</dbReference>
<gene>
    <name evidence="7" type="ORF">SAMN06265222_111155</name>
</gene>
<reference evidence="7 8" key="1">
    <citation type="submission" date="2017-05" db="EMBL/GenBank/DDBJ databases">
        <authorList>
            <person name="Varghese N."/>
            <person name="Submissions S."/>
        </authorList>
    </citation>
    <scope>NUCLEOTIDE SEQUENCE [LARGE SCALE GENOMIC DNA]</scope>
    <source>
        <strain evidence="7 8">DSM 25457</strain>
    </source>
</reference>
<dbReference type="InterPro" id="IPR022655">
    <property type="entry name" value="DUF1553"/>
</dbReference>
<keyword evidence="3" id="KW-1133">Transmembrane helix</keyword>
<feature type="coiled-coil region" evidence="1">
    <location>
        <begin position="431"/>
        <end position="458"/>
    </location>
</feature>
<feature type="transmembrane region" description="Helical" evidence="3">
    <location>
        <begin position="51"/>
        <end position="69"/>
    </location>
</feature>
<accession>A0ABY1QHT3</accession>
<evidence type="ECO:0000256" key="1">
    <source>
        <dbReference type="SAM" id="Coils"/>
    </source>
</evidence>
<dbReference type="Gene3D" id="2.60.120.200">
    <property type="match status" value="1"/>
</dbReference>
<feature type="domain" description="DUF1553" evidence="5">
    <location>
        <begin position="793"/>
        <end position="1046"/>
    </location>
</feature>
<dbReference type="Pfam" id="PF07583">
    <property type="entry name" value="PSCyt2"/>
    <property type="match status" value="1"/>
</dbReference>
<organism evidence="7 8">
    <name type="scientific">Neorhodopirellula lusitana</name>
    <dbReference type="NCBI Taxonomy" id="445327"/>
    <lineage>
        <taxon>Bacteria</taxon>
        <taxon>Pseudomonadati</taxon>
        <taxon>Planctomycetota</taxon>
        <taxon>Planctomycetia</taxon>
        <taxon>Pirellulales</taxon>
        <taxon>Pirellulaceae</taxon>
        <taxon>Neorhodopirellula</taxon>
    </lineage>
</organism>
<keyword evidence="1" id="KW-0175">Coiled coil</keyword>
<evidence type="ECO:0000256" key="2">
    <source>
        <dbReference type="SAM" id="MobiDB-lite"/>
    </source>
</evidence>
<keyword evidence="8" id="KW-1185">Reference proteome</keyword>
<feature type="domain" description="Cytochrome C Planctomycete-type" evidence="6">
    <location>
        <begin position="89"/>
        <end position="149"/>
    </location>
</feature>
<dbReference type="InterPro" id="IPR036909">
    <property type="entry name" value="Cyt_c-like_dom_sf"/>
</dbReference>